<dbReference type="Proteomes" id="UP000000263">
    <property type="component" value="Chromosome"/>
</dbReference>
<keyword evidence="2" id="KW-1133">Transmembrane helix</keyword>
<proteinExistence type="predicted"/>
<sequence>MQDPRHMSQPPVQQAAPPPSYPVQSPYPYYAPPPRVGAAGRFTRLMRLLLRRALYSLVLLGRAMRPYALTLAVALVLLSVIGWMSWQLWGPKPDGPTFTRADSIPPAPAVLNYLQGRKTFDADLMWDSFSTEYQTSRLNVGASKATLQSQANIEKNMGLVYNRYDYIGGITLDDGGSMYFYAVQVSLQSQSAKVPMIITANPEGKIINIISPLDRLSQNN</sequence>
<dbReference type="KEGG" id="rca:Rcas_3279"/>
<evidence type="ECO:0000313" key="4">
    <source>
        <dbReference type="Proteomes" id="UP000000263"/>
    </source>
</evidence>
<reference evidence="3 4" key="1">
    <citation type="submission" date="2007-08" db="EMBL/GenBank/DDBJ databases">
        <title>Complete sequence of Roseiflexus castenholzii DSM 13941.</title>
        <authorList>
            <consortium name="US DOE Joint Genome Institute"/>
            <person name="Copeland A."/>
            <person name="Lucas S."/>
            <person name="Lapidus A."/>
            <person name="Barry K."/>
            <person name="Glavina del Rio T."/>
            <person name="Dalin E."/>
            <person name="Tice H."/>
            <person name="Pitluck S."/>
            <person name="Thompson L.S."/>
            <person name="Brettin T."/>
            <person name="Bruce D."/>
            <person name="Detter J.C."/>
            <person name="Han C."/>
            <person name="Tapia R."/>
            <person name="Schmutz J."/>
            <person name="Larimer F."/>
            <person name="Land M."/>
            <person name="Hauser L."/>
            <person name="Kyrpides N."/>
            <person name="Mikhailova N."/>
            <person name="Bryant D.A."/>
            <person name="Hanada S."/>
            <person name="Tsukatani Y."/>
            <person name="Richardson P."/>
        </authorList>
    </citation>
    <scope>NUCLEOTIDE SEQUENCE [LARGE SCALE GENOMIC DNA]</scope>
    <source>
        <strain evidence="4">DSM 13941 / HLO8</strain>
    </source>
</reference>
<organism evidence="3 4">
    <name type="scientific">Roseiflexus castenholzii (strain DSM 13941 / HLO8)</name>
    <dbReference type="NCBI Taxonomy" id="383372"/>
    <lineage>
        <taxon>Bacteria</taxon>
        <taxon>Bacillati</taxon>
        <taxon>Chloroflexota</taxon>
        <taxon>Chloroflexia</taxon>
        <taxon>Chloroflexales</taxon>
        <taxon>Roseiflexineae</taxon>
        <taxon>Roseiflexaceae</taxon>
        <taxon>Roseiflexus</taxon>
    </lineage>
</organism>
<dbReference type="HOGENOM" id="CLU_1288071_0_0_0"/>
<feature type="transmembrane region" description="Helical" evidence="2">
    <location>
        <begin position="67"/>
        <end position="89"/>
    </location>
</feature>
<evidence type="ECO:0000256" key="1">
    <source>
        <dbReference type="SAM" id="MobiDB-lite"/>
    </source>
</evidence>
<feature type="region of interest" description="Disordered" evidence="1">
    <location>
        <begin position="1"/>
        <end position="20"/>
    </location>
</feature>
<accession>A7NP34</accession>
<dbReference type="eggNOG" id="ENOG502ZDDI">
    <property type="taxonomic scope" value="Bacteria"/>
</dbReference>
<evidence type="ECO:0000313" key="3">
    <source>
        <dbReference type="EMBL" id="ABU59330.1"/>
    </source>
</evidence>
<name>A7NP34_ROSCS</name>
<keyword evidence="2" id="KW-0812">Transmembrane</keyword>
<keyword evidence="2" id="KW-0472">Membrane</keyword>
<protein>
    <submittedName>
        <fullName evidence="3">Uncharacterized protein</fullName>
    </submittedName>
</protein>
<keyword evidence="4" id="KW-1185">Reference proteome</keyword>
<dbReference type="AlphaFoldDB" id="A7NP34"/>
<gene>
    <name evidence="3" type="ordered locus">Rcas_3279</name>
</gene>
<evidence type="ECO:0000256" key="2">
    <source>
        <dbReference type="SAM" id="Phobius"/>
    </source>
</evidence>
<dbReference type="EMBL" id="CP000804">
    <property type="protein sequence ID" value="ABU59330.1"/>
    <property type="molecule type" value="Genomic_DNA"/>
</dbReference>
<dbReference type="STRING" id="383372.Rcas_3279"/>